<proteinExistence type="inferred from homology"/>
<dbReference type="PANTHER" id="PTHR12151">
    <property type="entry name" value="ELECTRON TRANSPORT PROTIN SCO1/SENC FAMILY MEMBER"/>
    <property type="match status" value="1"/>
</dbReference>
<dbReference type="InterPro" id="IPR003782">
    <property type="entry name" value="SCO1/SenC"/>
</dbReference>
<evidence type="ECO:0000256" key="1">
    <source>
        <dbReference type="ARBA" id="ARBA00010996"/>
    </source>
</evidence>
<dbReference type="FunFam" id="3.40.30.10:FF:000013">
    <property type="entry name" value="Blast:Protein SCO1 homolog, mitochondrial"/>
    <property type="match status" value="1"/>
</dbReference>
<dbReference type="SUPFAM" id="SSF52833">
    <property type="entry name" value="Thioredoxin-like"/>
    <property type="match status" value="1"/>
</dbReference>
<dbReference type="CDD" id="cd02968">
    <property type="entry name" value="SCO"/>
    <property type="match status" value="1"/>
</dbReference>
<dbReference type="InterPro" id="IPR036249">
    <property type="entry name" value="Thioredoxin-like_sf"/>
</dbReference>
<reference evidence="2" key="1">
    <citation type="submission" date="2018-06" db="EMBL/GenBank/DDBJ databases">
        <authorList>
            <person name="Zhirakovskaya E."/>
        </authorList>
    </citation>
    <scope>NUCLEOTIDE SEQUENCE</scope>
</reference>
<dbReference type="Pfam" id="PF02630">
    <property type="entry name" value="SCO1-SenC"/>
    <property type="match status" value="1"/>
</dbReference>
<protein>
    <submittedName>
        <fullName evidence="2">Cytochrome oxidase biogenesis protein Sco1/SenC/PrrC, thiol-disulfide reductase involved in Cu(I) insertion into CoxII Cu(A) center</fullName>
    </submittedName>
</protein>
<comment type="similarity">
    <text evidence="1">Belongs to the SCO1/2 family.</text>
</comment>
<sequence length="182" mass="20168">MALASTFTVQPTFAGQDTPPPLASLFGGPFSLIDHNGQARTDKDFLGKFMLIYFGYTFCPNICPVNLQNNADAIKALGKKGEQIVPLFITTDPERDTVEVLKKHVANFGESLIGLTGTEQQISSVTKAYRIRRRKVVIPDEPDYLVDHTSFTFLMGPDGAFRTFFPHNTQVPVLVKAIGRYL</sequence>
<dbReference type="EMBL" id="UOEC01000102">
    <property type="protein sequence ID" value="VAV92576.1"/>
    <property type="molecule type" value="Genomic_DNA"/>
</dbReference>
<evidence type="ECO:0000313" key="2">
    <source>
        <dbReference type="EMBL" id="VAV92576.1"/>
    </source>
</evidence>
<accession>A0A3B0RVQ6</accession>
<organism evidence="2">
    <name type="scientific">hydrothermal vent metagenome</name>
    <dbReference type="NCBI Taxonomy" id="652676"/>
    <lineage>
        <taxon>unclassified sequences</taxon>
        <taxon>metagenomes</taxon>
        <taxon>ecological metagenomes</taxon>
    </lineage>
</organism>
<dbReference type="Gene3D" id="3.40.30.10">
    <property type="entry name" value="Glutaredoxin"/>
    <property type="match status" value="1"/>
</dbReference>
<gene>
    <name evidence="2" type="ORF">MNBD_ALPHA08-100</name>
</gene>
<dbReference type="AlphaFoldDB" id="A0A3B0RVQ6"/>
<dbReference type="PANTHER" id="PTHR12151:SF25">
    <property type="entry name" value="LINALOOL DEHYDRATASE_ISOMERASE DOMAIN-CONTAINING PROTEIN"/>
    <property type="match status" value="1"/>
</dbReference>
<name>A0A3B0RVQ6_9ZZZZ</name>